<evidence type="ECO:0000256" key="7">
    <source>
        <dbReference type="ARBA" id="ARBA00023239"/>
    </source>
</evidence>
<dbReference type="Gene3D" id="1.10.40.30">
    <property type="entry name" value="Fumarase/aspartase (C-terminal domain)"/>
    <property type="match status" value="1"/>
</dbReference>
<reference evidence="15 16" key="1">
    <citation type="journal article" date="2003" name="Proc. Natl. Acad. Sci. U.S.A.">
        <title>Complete genome sequence and analysis of Wolinella succinogenes.</title>
        <authorList>
            <person name="Baar C."/>
            <person name="Eppinger M."/>
            <person name="Raddatz G."/>
            <person name="Simon JM."/>
            <person name="Lanz C."/>
            <person name="Klimmek O."/>
            <person name="Nandakumar R."/>
            <person name="Gross R."/>
            <person name="Rosinus A."/>
            <person name="Keller H."/>
            <person name="Jagtap P."/>
            <person name="Linke B."/>
            <person name="Meyer F."/>
            <person name="Lederer H."/>
            <person name="Schuster S.C."/>
        </authorList>
    </citation>
    <scope>NUCLEOTIDE SEQUENCE [LARGE SCALE GENOMIC DNA]</scope>
    <source>
        <strain evidence="16">ATCC 29543 / DSM 1740 / CCUG 13145 / JCM 31913 / LMG 7466 / NCTC 11488 / FDC 602W</strain>
    </source>
</reference>
<evidence type="ECO:0000256" key="11">
    <source>
        <dbReference type="NCBIfam" id="TIGR00928"/>
    </source>
</evidence>
<evidence type="ECO:0000256" key="9">
    <source>
        <dbReference type="ARBA" id="ARBA00030717"/>
    </source>
</evidence>
<evidence type="ECO:0000256" key="5">
    <source>
        <dbReference type="ARBA" id="ARBA00017058"/>
    </source>
</evidence>
<feature type="coiled-coil region" evidence="13">
    <location>
        <begin position="107"/>
        <end position="134"/>
    </location>
</feature>
<protein>
    <recommendedName>
        <fullName evidence="5 11">Adenylosuccinate lyase</fullName>
        <shortName evidence="12">ASL</shortName>
        <ecNumber evidence="4 11">4.3.2.2</ecNumber>
    </recommendedName>
    <alternativeName>
        <fullName evidence="9 12">Adenylosuccinase</fullName>
    </alternativeName>
</protein>
<dbReference type="InterPro" id="IPR019468">
    <property type="entry name" value="AdenyloSucc_lyase_C"/>
</dbReference>
<gene>
    <name evidence="15" type="primary">PURB</name>
    <name evidence="15" type="ordered locus">WS0416</name>
</gene>
<comment type="catalytic activity">
    <reaction evidence="8">
        <text>(2S)-2-[5-amino-1-(5-phospho-beta-D-ribosyl)imidazole-4-carboxamido]succinate = 5-amino-1-(5-phospho-beta-D-ribosyl)imidazole-4-carboxamide + fumarate</text>
        <dbReference type="Rhea" id="RHEA:23920"/>
        <dbReference type="ChEBI" id="CHEBI:29806"/>
        <dbReference type="ChEBI" id="CHEBI:58443"/>
        <dbReference type="ChEBI" id="CHEBI:58475"/>
        <dbReference type="EC" id="4.3.2.2"/>
    </reaction>
    <physiologicalReaction direction="left-to-right" evidence="8">
        <dbReference type="Rhea" id="RHEA:23921"/>
    </physiologicalReaction>
</comment>
<dbReference type="eggNOG" id="COG0015">
    <property type="taxonomic scope" value="Bacteria"/>
</dbReference>
<dbReference type="Gene3D" id="1.10.275.10">
    <property type="entry name" value="Fumarase/aspartase (N-terminal domain)"/>
    <property type="match status" value="1"/>
</dbReference>
<dbReference type="HOGENOM" id="CLU_030949_0_1_7"/>
<evidence type="ECO:0000256" key="1">
    <source>
        <dbReference type="ARBA" id="ARBA00004706"/>
    </source>
</evidence>
<dbReference type="KEGG" id="wsu:WS0416"/>
<feature type="domain" description="Adenylosuccinate lyase C-terminal" evidence="14">
    <location>
        <begin position="349"/>
        <end position="441"/>
    </location>
</feature>
<dbReference type="UniPathway" id="UPA00075">
    <property type="reaction ID" value="UER00336"/>
</dbReference>
<dbReference type="PANTHER" id="PTHR43172">
    <property type="entry name" value="ADENYLOSUCCINATE LYASE"/>
    <property type="match status" value="1"/>
</dbReference>
<dbReference type="SUPFAM" id="SSF48557">
    <property type="entry name" value="L-aspartase-like"/>
    <property type="match status" value="1"/>
</dbReference>
<sequence length="442" mass="49995">MVERYAREEMKNLWTQEAKYDAWLKVEKAAVKAWNRLGLIPDEACEKICANASFSVARIDEIEATTKHDVIAFLTSVSESLGEESRFVHYGMTSSDCIDTAVALQMRDSLSLILQDVNELMEALKKRALEHQHTLMVGRSHGIHGEPITFGLVLAIWYDEIHRHLKALQETMKVISAGKISGAMGNFAHAPLELEEYVCEELGLTPAPASNQVIQRDRYARLMSDLALLASSCEKIAIAIRHYQRTEVYEAEEYFSPGQKGSSAMPHKRNPVLTENITGLCRMIRSYAIPAMENVALWHERDISHSSVERFILPDGFITTDFMLKRLTGVIEKLVVYPENMMKNLNLTGGLVFSQRILLELPLQGVSREDAYKIVQRNAMKVWADLQQGKSALNEKGESLYLQHLLGDEELREKLSEEAIRACFDYGYYTKNVGGIFSRVFG</sequence>
<dbReference type="PANTHER" id="PTHR43172:SF1">
    <property type="entry name" value="ADENYLOSUCCINATE LYASE"/>
    <property type="match status" value="1"/>
</dbReference>
<dbReference type="EMBL" id="BX571658">
    <property type="protein sequence ID" value="CAE09560.1"/>
    <property type="molecule type" value="Genomic_DNA"/>
</dbReference>
<dbReference type="FunFam" id="1.20.200.10:FF:000008">
    <property type="entry name" value="Adenylosuccinate lyase"/>
    <property type="match status" value="1"/>
</dbReference>
<comment type="similarity">
    <text evidence="3 12">Belongs to the lyase 1 family. Adenylosuccinate lyase subfamily.</text>
</comment>
<proteinExistence type="inferred from homology"/>
<keyword evidence="16" id="KW-1185">Reference proteome</keyword>
<evidence type="ECO:0000256" key="10">
    <source>
        <dbReference type="ARBA" id="ARBA00049115"/>
    </source>
</evidence>
<dbReference type="Proteomes" id="UP000000422">
    <property type="component" value="Chromosome"/>
</dbReference>
<evidence type="ECO:0000313" key="16">
    <source>
        <dbReference type="Proteomes" id="UP000000422"/>
    </source>
</evidence>
<dbReference type="InterPro" id="IPR008948">
    <property type="entry name" value="L-Aspartase-like"/>
</dbReference>
<dbReference type="InterPro" id="IPR022761">
    <property type="entry name" value="Fumarate_lyase_N"/>
</dbReference>
<evidence type="ECO:0000259" key="14">
    <source>
        <dbReference type="SMART" id="SM00998"/>
    </source>
</evidence>
<dbReference type="InterPro" id="IPR004769">
    <property type="entry name" value="Pur_lyase"/>
</dbReference>
<dbReference type="FunFam" id="1.10.40.30:FF:000007">
    <property type="entry name" value="Adenylosuccinate lyase"/>
    <property type="match status" value="1"/>
</dbReference>
<dbReference type="InterPro" id="IPR000362">
    <property type="entry name" value="Fumarate_lyase_fam"/>
</dbReference>
<accession>Q7MA83</accession>
<dbReference type="InterPro" id="IPR024083">
    <property type="entry name" value="Fumarase/histidase_N"/>
</dbReference>
<keyword evidence="6 12" id="KW-0658">Purine biosynthesis</keyword>
<evidence type="ECO:0000256" key="3">
    <source>
        <dbReference type="ARBA" id="ARBA00008273"/>
    </source>
</evidence>
<evidence type="ECO:0000256" key="6">
    <source>
        <dbReference type="ARBA" id="ARBA00022755"/>
    </source>
</evidence>
<dbReference type="CDD" id="cd01360">
    <property type="entry name" value="Adenylsuccinate_lyase_1"/>
    <property type="match status" value="1"/>
</dbReference>
<dbReference type="RefSeq" id="WP_011138360.1">
    <property type="nucleotide sequence ID" value="NC_005090.1"/>
</dbReference>
<evidence type="ECO:0000256" key="8">
    <source>
        <dbReference type="ARBA" id="ARBA00024477"/>
    </source>
</evidence>
<comment type="pathway">
    <text evidence="2 12">Purine metabolism; AMP biosynthesis via de novo pathway; AMP from IMP: step 2/2.</text>
</comment>
<organism evidence="15 16">
    <name type="scientific">Wolinella succinogenes (strain ATCC 29543 / DSM 1740 / CCUG 13145 / JCM 31913 / LMG 7466 / NCTC 11488 / FDC 602W)</name>
    <name type="common">Vibrio succinogenes</name>
    <dbReference type="NCBI Taxonomy" id="273121"/>
    <lineage>
        <taxon>Bacteria</taxon>
        <taxon>Pseudomonadati</taxon>
        <taxon>Campylobacterota</taxon>
        <taxon>Epsilonproteobacteria</taxon>
        <taxon>Campylobacterales</taxon>
        <taxon>Helicobacteraceae</taxon>
        <taxon>Wolinella</taxon>
    </lineage>
</organism>
<dbReference type="InterPro" id="IPR020557">
    <property type="entry name" value="Fumarate_lyase_CS"/>
</dbReference>
<evidence type="ECO:0000256" key="2">
    <source>
        <dbReference type="ARBA" id="ARBA00004734"/>
    </source>
</evidence>
<dbReference type="NCBIfam" id="TIGR00928">
    <property type="entry name" value="purB"/>
    <property type="match status" value="1"/>
</dbReference>
<dbReference type="GO" id="GO:0070626">
    <property type="term" value="F:(S)-2-(5-amino-1-(5-phospho-D-ribosyl)imidazole-4-carboxamido) succinate lyase (fumarate-forming) activity"/>
    <property type="evidence" value="ECO:0007669"/>
    <property type="project" value="TreeGrafter"/>
</dbReference>
<dbReference type="Pfam" id="PF00206">
    <property type="entry name" value="Lyase_1"/>
    <property type="match status" value="1"/>
</dbReference>
<comment type="catalytic activity">
    <reaction evidence="10">
        <text>N(6)-(1,2-dicarboxyethyl)-AMP = fumarate + AMP</text>
        <dbReference type="Rhea" id="RHEA:16853"/>
        <dbReference type="ChEBI" id="CHEBI:29806"/>
        <dbReference type="ChEBI" id="CHEBI:57567"/>
        <dbReference type="ChEBI" id="CHEBI:456215"/>
        <dbReference type="EC" id="4.3.2.2"/>
    </reaction>
    <physiologicalReaction direction="left-to-right" evidence="10">
        <dbReference type="Rhea" id="RHEA:16854"/>
    </physiologicalReaction>
</comment>
<dbReference type="SMART" id="SM00998">
    <property type="entry name" value="ADSL_C"/>
    <property type="match status" value="1"/>
</dbReference>
<dbReference type="GO" id="GO:0044208">
    <property type="term" value="P:'de novo' AMP biosynthetic process"/>
    <property type="evidence" value="ECO:0007669"/>
    <property type="project" value="UniProtKB-UniPathway"/>
</dbReference>
<dbReference type="AlphaFoldDB" id="Q7MA83"/>
<dbReference type="STRING" id="273121.WS0416"/>
<dbReference type="GO" id="GO:0005829">
    <property type="term" value="C:cytosol"/>
    <property type="evidence" value="ECO:0007669"/>
    <property type="project" value="TreeGrafter"/>
</dbReference>
<name>Q7MA83_WOLSU</name>
<evidence type="ECO:0000313" key="15">
    <source>
        <dbReference type="EMBL" id="CAE09560.1"/>
    </source>
</evidence>
<comment type="pathway">
    <text evidence="1 12">Purine metabolism; IMP biosynthesis via de novo pathway; 5-amino-1-(5-phospho-D-ribosyl)imidazole-4-carboxamide from 5-amino-1-(5-phospho-D-ribosyl)imidazole-4-carboxylate: step 2/2.</text>
</comment>
<evidence type="ECO:0000256" key="12">
    <source>
        <dbReference type="RuleBase" id="RU361172"/>
    </source>
</evidence>
<dbReference type="GO" id="GO:0006189">
    <property type="term" value="P:'de novo' IMP biosynthetic process"/>
    <property type="evidence" value="ECO:0007669"/>
    <property type="project" value="UniProtKB-UniPathway"/>
</dbReference>
<dbReference type="PRINTS" id="PR00149">
    <property type="entry name" value="FUMRATELYASE"/>
</dbReference>
<keyword evidence="13" id="KW-0175">Coiled coil</keyword>
<dbReference type="PRINTS" id="PR00145">
    <property type="entry name" value="ARGSUCLYASE"/>
</dbReference>
<evidence type="ECO:0000256" key="4">
    <source>
        <dbReference type="ARBA" id="ARBA00012339"/>
    </source>
</evidence>
<dbReference type="Pfam" id="PF10397">
    <property type="entry name" value="ADSL_C"/>
    <property type="match status" value="1"/>
</dbReference>
<dbReference type="PROSITE" id="PS00163">
    <property type="entry name" value="FUMARATE_LYASES"/>
    <property type="match status" value="1"/>
</dbReference>
<dbReference type="GO" id="GO:0004018">
    <property type="term" value="F:N6-(1,2-dicarboxyethyl)AMP AMP-lyase (fumarate-forming) activity"/>
    <property type="evidence" value="ECO:0007669"/>
    <property type="project" value="UniProtKB-UniRule"/>
</dbReference>
<keyword evidence="7 12" id="KW-0456">Lyase</keyword>
<dbReference type="EC" id="4.3.2.2" evidence="4 11"/>
<dbReference type="Gene3D" id="1.20.200.10">
    <property type="entry name" value="Fumarase/aspartase (Central domain)"/>
    <property type="match status" value="1"/>
</dbReference>
<evidence type="ECO:0000256" key="13">
    <source>
        <dbReference type="SAM" id="Coils"/>
    </source>
</evidence>
<dbReference type="UniPathway" id="UPA00074">
    <property type="reaction ID" value="UER00132"/>
</dbReference>